<reference evidence="2 3" key="1">
    <citation type="submission" date="2021-06" db="EMBL/GenBank/DDBJ databases">
        <title>Caerostris extrusa draft genome.</title>
        <authorList>
            <person name="Kono N."/>
            <person name="Arakawa K."/>
        </authorList>
    </citation>
    <scope>NUCLEOTIDE SEQUENCE [LARGE SCALE GENOMIC DNA]</scope>
</reference>
<accession>A0AAV4NJX5</accession>
<evidence type="ECO:0000313" key="3">
    <source>
        <dbReference type="Proteomes" id="UP001054945"/>
    </source>
</evidence>
<feature type="compositionally biased region" description="Basic and acidic residues" evidence="1">
    <location>
        <begin position="156"/>
        <end position="165"/>
    </location>
</feature>
<organism evidence="2 3">
    <name type="scientific">Caerostris extrusa</name>
    <name type="common">Bark spider</name>
    <name type="synonym">Caerostris bankana</name>
    <dbReference type="NCBI Taxonomy" id="172846"/>
    <lineage>
        <taxon>Eukaryota</taxon>
        <taxon>Metazoa</taxon>
        <taxon>Ecdysozoa</taxon>
        <taxon>Arthropoda</taxon>
        <taxon>Chelicerata</taxon>
        <taxon>Arachnida</taxon>
        <taxon>Araneae</taxon>
        <taxon>Araneomorphae</taxon>
        <taxon>Entelegynae</taxon>
        <taxon>Araneoidea</taxon>
        <taxon>Araneidae</taxon>
        <taxon>Caerostris</taxon>
    </lineage>
</organism>
<protein>
    <submittedName>
        <fullName evidence="2">Uncharacterized protein</fullName>
    </submittedName>
</protein>
<evidence type="ECO:0000313" key="2">
    <source>
        <dbReference type="EMBL" id="GIX85081.1"/>
    </source>
</evidence>
<evidence type="ECO:0000256" key="1">
    <source>
        <dbReference type="SAM" id="MobiDB-lite"/>
    </source>
</evidence>
<dbReference type="Proteomes" id="UP001054945">
    <property type="component" value="Unassembled WGS sequence"/>
</dbReference>
<name>A0AAV4NJX5_CAEEX</name>
<proteinExistence type="predicted"/>
<comment type="caution">
    <text evidence="2">The sequence shown here is derived from an EMBL/GenBank/DDBJ whole genome shotgun (WGS) entry which is preliminary data.</text>
</comment>
<dbReference type="AlphaFoldDB" id="A0AAV4NJX5"/>
<feature type="region of interest" description="Disordered" evidence="1">
    <location>
        <begin position="143"/>
        <end position="165"/>
    </location>
</feature>
<sequence>MNHCSKETNQDFVPPPHMEFRYLDGASATRAFSVEVKEWILVLHQSLPPCRLTPKETKSKRETSDFRERRSPKTFLISAGTCLEESGRDGKKSPQGWDVFIFVARCKKASSFPRNSFISSHSPPSTPTTQKQTLIRSTLQFSPAPPRNLYTQSRRPFPENKRKEWHPMSNDRLEHLILNLDTGGVAKLFPPPRFCHQSLPHPLVV</sequence>
<gene>
    <name evidence="2" type="ORF">CEXT_506981</name>
</gene>
<keyword evidence="3" id="KW-1185">Reference proteome</keyword>
<dbReference type="EMBL" id="BPLR01021026">
    <property type="protein sequence ID" value="GIX85081.1"/>
    <property type="molecule type" value="Genomic_DNA"/>
</dbReference>